<feature type="domain" description="GP-PDE" evidence="2">
    <location>
        <begin position="53"/>
        <end position="324"/>
    </location>
</feature>
<protein>
    <submittedName>
        <fullName evidence="3">Glycerophosphodiester phosphodiesterase</fullName>
    </submittedName>
</protein>
<dbReference type="PROSITE" id="PS51704">
    <property type="entry name" value="GP_PDE"/>
    <property type="match status" value="1"/>
</dbReference>
<dbReference type="InterPro" id="IPR030395">
    <property type="entry name" value="GP_PDE_dom"/>
</dbReference>
<dbReference type="Pfam" id="PF03009">
    <property type="entry name" value="GDPD"/>
    <property type="match status" value="1"/>
</dbReference>
<feature type="region of interest" description="Disordered" evidence="1">
    <location>
        <begin position="306"/>
        <end position="329"/>
    </location>
</feature>
<proteinExistence type="predicted"/>
<evidence type="ECO:0000313" key="3">
    <source>
        <dbReference type="EMBL" id="UFZ05619.1"/>
    </source>
</evidence>
<evidence type="ECO:0000256" key="1">
    <source>
        <dbReference type="SAM" id="MobiDB-lite"/>
    </source>
</evidence>
<dbReference type="PANTHER" id="PTHR43805:SF1">
    <property type="entry name" value="GP-PDE DOMAIN-CONTAINING PROTEIN"/>
    <property type="match status" value="1"/>
</dbReference>
<dbReference type="Proteomes" id="UP001431010">
    <property type="component" value="Chromosome"/>
</dbReference>
<dbReference type="SUPFAM" id="SSF51695">
    <property type="entry name" value="PLC-like phosphodiesterases"/>
    <property type="match status" value="1"/>
</dbReference>
<sequence length="329" mass="35784">MPTSRKLSGLLALAACGVGLIFVNNSNLFVAAVPRRPVLLAHRGLSQDFDRTNLTNETCTARRMRPPTHAYLENTIASMQTSFAAGADIVEFDVHPTTDGQFAVFHDWTLDCRTDGRGVTRERAMPELKALDIGYGYTADDSRTFPFRGKGVGLMPSLNEVLAAFPKQRFLINIKSNDPNEGHLLASALTNRPIGEIDRLMVYGGDAPIATFRAEMPAVRAMSRSSLRSCLVSYVVIGWSGRVPSACRGSLVFVPVNVAPWLWGWPGRFLGRMNAAGSAVFAIGPYHGGDFSSGLDSADDIRRLPSGYTGGILTQRDSDHRARRERPGG</sequence>
<name>A0ABY3RDW4_9BRAD</name>
<dbReference type="RefSeq" id="WP_231323915.1">
    <property type="nucleotide sequence ID" value="NZ_CP088156.1"/>
</dbReference>
<dbReference type="EMBL" id="CP088156">
    <property type="protein sequence ID" value="UFZ05619.1"/>
    <property type="molecule type" value="Genomic_DNA"/>
</dbReference>
<reference evidence="3" key="1">
    <citation type="journal article" date="2024" name="Antonie Van Leeuwenhoek">
        <title>Bradyrhizobium ontarionense sp. nov., a novel bacterial symbiont isolated from Aeschynomene indica (Indian jointvetch), harbours photosynthesis, nitrogen fixation and nitrous oxide (N2O) reductase genes.</title>
        <authorList>
            <person name="Bromfield E.S.P."/>
            <person name="Cloutier S."/>
        </authorList>
    </citation>
    <scope>NUCLEOTIDE SEQUENCE</scope>
    <source>
        <strain evidence="3">A19</strain>
    </source>
</reference>
<organism evidence="3 4">
    <name type="scientific">Bradyrhizobium ontarionense</name>
    <dbReference type="NCBI Taxonomy" id="2898149"/>
    <lineage>
        <taxon>Bacteria</taxon>
        <taxon>Pseudomonadati</taxon>
        <taxon>Pseudomonadota</taxon>
        <taxon>Alphaproteobacteria</taxon>
        <taxon>Hyphomicrobiales</taxon>
        <taxon>Nitrobacteraceae</taxon>
        <taxon>Bradyrhizobium</taxon>
    </lineage>
</organism>
<accession>A0ABY3RDW4</accession>
<keyword evidence="4" id="KW-1185">Reference proteome</keyword>
<evidence type="ECO:0000259" key="2">
    <source>
        <dbReference type="PROSITE" id="PS51704"/>
    </source>
</evidence>
<dbReference type="InterPro" id="IPR017946">
    <property type="entry name" value="PLC-like_Pdiesterase_TIM-brl"/>
</dbReference>
<gene>
    <name evidence="3" type="ORF">LQG66_04695</name>
</gene>
<evidence type="ECO:0000313" key="4">
    <source>
        <dbReference type="Proteomes" id="UP001431010"/>
    </source>
</evidence>
<dbReference type="Gene3D" id="3.20.20.190">
    <property type="entry name" value="Phosphatidylinositol (PI) phosphodiesterase"/>
    <property type="match status" value="1"/>
</dbReference>
<feature type="compositionally biased region" description="Basic and acidic residues" evidence="1">
    <location>
        <begin position="316"/>
        <end position="329"/>
    </location>
</feature>
<dbReference type="PANTHER" id="PTHR43805">
    <property type="entry name" value="GLYCEROPHOSPHORYL DIESTER PHOSPHODIESTERASE"/>
    <property type="match status" value="1"/>
</dbReference>